<name>A0A1F4Y0M5_9BACT</name>
<protein>
    <submittedName>
        <fullName evidence="1">Uncharacterized protein</fullName>
    </submittedName>
</protein>
<sequence>MLRGAEDDTFAERERADHYAYYDSSEQNFDAFFAEVLLPYKSIREYTEAHYGEKKGKMVAVEFGGPARKLFAGMTDHGLLGRSAGFVLHDARSDDEKARDSERHHSVIEADVFFKKGVAGLSWRTVEEWVRRNGKPDIAIERMVQGVDLIRRADLYVAIVKRWLSQLAERGTLLAEIPRMMPLEERKKVAQLLQDDSLQGEEVVFSKDKTRFLFRRAV</sequence>
<evidence type="ECO:0000313" key="1">
    <source>
        <dbReference type="EMBL" id="OGC87507.1"/>
    </source>
</evidence>
<organism evidence="1 2">
    <name type="scientific">Candidatus Adlerbacteria bacterium RIFCSPLOWO2_01_FULL_54_16</name>
    <dbReference type="NCBI Taxonomy" id="1797244"/>
    <lineage>
        <taxon>Bacteria</taxon>
        <taxon>Candidatus Adleribacteriota</taxon>
    </lineage>
</organism>
<dbReference type="EMBL" id="MEWY01000002">
    <property type="protein sequence ID" value="OGC87507.1"/>
    <property type="molecule type" value="Genomic_DNA"/>
</dbReference>
<reference evidence="1 2" key="1">
    <citation type="journal article" date="2016" name="Nat. Commun.">
        <title>Thousands of microbial genomes shed light on interconnected biogeochemical processes in an aquifer system.</title>
        <authorList>
            <person name="Anantharaman K."/>
            <person name="Brown C.T."/>
            <person name="Hug L.A."/>
            <person name="Sharon I."/>
            <person name="Castelle C.J."/>
            <person name="Probst A.J."/>
            <person name="Thomas B.C."/>
            <person name="Singh A."/>
            <person name="Wilkins M.J."/>
            <person name="Karaoz U."/>
            <person name="Brodie E.L."/>
            <person name="Williams K.H."/>
            <person name="Hubbard S.S."/>
            <person name="Banfield J.F."/>
        </authorList>
    </citation>
    <scope>NUCLEOTIDE SEQUENCE [LARGE SCALE GENOMIC DNA]</scope>
</reference>
<gene>
    <name evidence="1" type="ORF">A3B33_02565</name>
</gene>
<accession>A0A1F4Y0M5</accession>
<dbReference type="AlphaFoldDB" id="A0A1F4Y0M5"/>
<comment type="caution">
    <text evidence="1">The sequence shown here is derived from an EMBL/GenBank/DDBJ whole genome shotgun (WGS) entry which is preliminary data.</text>
</comment>
<dbReference type="Proteomes" id="UP000176943">
    <property type="component" value="Unassembled WGS sequence"/>
</dbReference>
<proteinExistence type="predicted"/>
<evidence type="ECO:0000313" key="2">
    <source>
        <dbReference type="Proteomes" id="UP000176943"/>
    </source>
</evidence>